<feature type="domain" description="Nitroreductase" evidence="4">
    <location>
        <begin position="29"/>
        <end position="195"/>
    </location>
</feature>
<evidence type="ECO:0000313" key="6">
    <source>
        <dbReference type="Proteomes" id="UP001067235"/>
    </source>
</evidence>
<keyword evidence="6" id="KW-1185">Reference proteome</keyword>
<evidence type="ECO:0000259" key="4">
    <source>
        <dbReference type="Pfam" id="PF00881"/>
    </source>
</evidence>
<sequence>MEAADRAAAGARSAVDTSEEAEMNVYEAIAARRDVRNEFTGNVLSEEQLHRVLSAAHAAPSVGNTQPWDFVVVQDRDILRRFAAHVAERREAFAGSLPSDRADTFRPIVVEGIESSGTGVVVTYDPARGGRHILGRHTIDETGRLSVGLAIQNLWLAATAEGLGVGWVSFYTESVLHELIGIPDGIEVVAWLCLGPVTELQAVPDLERFGWRDRRPFGDVVHRESFGAS</sequence>
<dbReference type="PANTHER" id="PTHR23026">
    <property type="entry name" value="NADPH NITROREDUCTASE"/>
    <property type="match status" value="1"/>
</dbReference>
<reference evidence="5" key="1">
    <citation type="submission" date="2022-12" db="EMBL/GenBank/DDBJ databases">
        <authorList>
            <person name="Krivoruchko A.V."/>
            <person name="Elkin A."/>
        </authorList>
    </citation>
    <scope>NUCLEOTIDE SEQUENCE</scope>
    <source>
        <strain evidence="5">IEGM 1388</strain>
    </source>
</reference>
<dbReference type="SUPFAM" id="SSF55469">
    <property type="entry name" value="FMN-dependent nitroreductase-like"/>
    <property type="match status" value="1"/>
</dbReference>
<dbReference type="Proteomes" id="UP001067235">
    <property type="component" value="Unassembled WGS sequence"/>
</dbReference>
<dbReference type="PANTHER" id="PTHR23026:SF90">
    <property type="entry name" value="IODOTYROSINE DEIODINASE 1"/>
    <property type="match status" value="1"/>
</dbReference>
<comment type="caution">
    <text evidence="5">The sequence shown here is derived from an EMBL/GenBank/DDBJ whole genome shotgun (WGS) entry which is preliminary data.</text>
</comment>
<name>A0ABT4MZS3_GORRU</name>
<evidence type="ECO:0000256" key="3">
    <source>
        <dbReference type="ARBA" id="ARBA00023002"/>
    </source>
</evidence>
<dbReference type="RefSeq" id="WP_301573303.1">
    <property type="nucleotide sequence ID" value="NZ_JAPWIE010000006.1"/>
</dbReference>
<dbReference type="InterPro" id="IPR050627">
    <property type="entry name" value="Nitroreductase/BluB"/>
</dbReference>
<accession>A0ABT4MZS3</accession>
<keyword evidence="2" id="KW-0288">FMN</keyword>
<evidence type="ECO:0000313" key="5">
    <source>
        <dbReference type="EMBL" id="MCZ4552486.1"/>
    </source>
</evidence>
<dbReference type="EC" id="1.13.11.79" evidence="5"/>
<evidence type="ECO:0000256" key="1">
    <source>
        <dbReference type="ARBA" id="ARBA00022630"/>
    </source>
</evidence>
<proteinExistence type="predicted"/>
<gene>
    <name evidence="5" type="primary">bluB</name>
    <name evidence="5" type="ORF">O4213_21020</name>
</gene>
<dbReference type="Gene3D" id="3.40.109.10">
    <property type="entry name" value="NADH Oxidase"/>
    <property type="match status" value="1"/>
</dbReference>
<dbReference type="Pfam" id="PF00881">
    <property type="entry name" value="Nitroreductase"/>
    <property type="match status" value="1"/>
</dbReference>
<evidence type="ECO:0000256" key="2">
    <source>
        <dbReference type="ARBA" id="ARBA00022643"/>
    </source>
</evidence>
<dbReference type="InterPro" id="IPR000415">
    <property type="entry name" value="Nitroreductase-like"/>
</dbReference>
<dbReference type="GO" id="GO:0102919">
    <property type="term" value="F:5,6-dimethylbenzimidazole synthase activity"/>
    <property type="evidence" value="ECO:0007669"/>
    <property type="project" value="UniProtKB-EC"/>
</dbReference>
<keyword evidence="3 5" id="KW-0560">Oxidoreductase</keyword>
<keyword evidence="1" id="KW-0285">Flavoprotein</keyword>
<dbReference type="NCBIfam" id="TIGR02476">
    <property type="entry name" value="BluB"/>
    <property type="match status" value="1"/>
</dbReference>
<dbReference type="InterPro" id="IPR012825">
    <property type="entry name" value="BluB"/>
</dbReference>
<organism evidence="5 6">
    <name type="scientific">Gordonia rubripertincta</name>
    <name type="common">Rhodococcus corallinus</name>
    <dbReference type="NCBI Taxonomy" id="36822"/>
    <lineage>
        <taxon>Bacteria</taxon>
        <taxon>Bacillati</taxon>
        <taxon>Actinomycetota</taxon>
        <taxon>Actinomycetes</taxon>
        <taxon>Mycobacteriales</taxon>
        <taxon>Gordoniaceae</taxon>
        <taxon>Gordonia</taxon>
    </lineage>
</organism>
<protein>
    <submittedName>
        <fullName evidence="5">5,6-dimethylbenzimidazole synthase</fullName>
        <ecNumber evidence="5">1.13.11.79</ecNumber>
    </submittedName>
</protein>
<dbReference type="InterPro" id="IPR029479">
    <property type="entry name" value="Nitroreductase"/>
</dbReference>
<dbReference type="EMBL" id="JAPWIE010000006">
    <property type="protein sequence ID" value="MCZ4552486.1"/>
    <property type="molecule type" value="Genomic_DNA"/>
</dbReference>